<comment type="caution">
    <text evidence="1">The sequence shown here is derived from an EMBL/GenBank/DDBJ whole genome shotgun (WGS) entry which is preliminary data.</text>
</comment>
<sequence>MKRAVILEIKELAAEAGAISWELVREGKHLIIDFRFSDRTVRQVLAATPSGPRARRNEAAWLRRKAVA</sequence>
<evidence type="ECO:0000313" key="1">
    <source>
        <dbReference type="EMBL" id="OAP96358.1"/>
    </source>
</evidence>
<gene>
    <name evidence="1" type="ORF">A4U53_14470</name>
</gene>
<organism evidence="1">
    <name type="scientific">Rhizobium leguminosarum</name>
    <dbReference type="NCBI Taxonomy" id="384"/>
    <lineage>
        <taxon>Bacteria</taxon>
        <taxon>Pseudomonadati</taxon>
        <taxon>Pseudomonadota</taxon>
        <taxon>Alphaproteobacteria</taxon>
        <taxon>Hyphomicrobiales</taxon>
        <taxon>Rhizobiaceae</taxon>
        <taxon>Rhizobium/Agrobacterium group</taxon>
        <taxon>Rhizobium</taxon>
    </lineage>
</organism>
<accession>A0A179BXE7</accession>
<protein>
    <submittedName>
        <fullName evidence="1">Uncharacterized protein</fullName>
    </submittedName>
</protein>
<dbReference type="AlphaFoldDB" id="A0A179BXE7"/>
<reference evidence="1" key="1">
    <citation type="submission" date="2016-04" db="EMBL/GenBank/DDBJ databases">
        <title>Fast-growing isolate from the root nodules of Vavilovia formosa.</title>
        <authorList>
            <person name="Kimeklis A."/>
            <person name="Safronova V."/>
            <person name="Belimov A."/>
            <person name="Andronov E."/>
        </authorList>
    </citation>
    <scope>NUCLEOTIDE SEQUENCE [LARGE SCALE GENOMIC DNA]</scope>
    <source>
        <strain evidence="1">Vaf-46</strain>
    </source>
</reference>
<proteinExistence type="predicted"/>
<name>A0A179BXE7_RHILE</name>
<dbReference type="EMBL" id="LWBS01000055">
    <property type="protein sequence ID" value="OAP96358.1"/>
    <property type="molecule type" value="Genomic_DNA"/>
</dbReference>